<protein>
    <recommendedName>
        <fullName evidence="4 12">UDP-3-O-acyl-N-acetylglucosamine deacetylase</fullName>
        <shortName evidence="12">UDP-3-O-acyl-GlcNAc deacetylase</shortName>
        <ecNumber evidence="4 12">3.5.1.108</ecNumber>
    </recommendedName>
    <alternativeName>
        <fullName evidence="12">UDP-3-O-[R-3-hydroxymyristoyl]-N-acetylglucosamine deacetylase</fullName>
    </alternativeName>
</protein>
<comment type="cofactor">
    <cofactor evidence="1 12">
        <name>Zn(2+)</name>
        <dbReference type="ChEBI" id="CHEBI:29105"/>
    </cofactor>
</comment>
<evidence type="ECO:0000256" key="2">
    <source>
        <dbReference type="ARBA" id="ARBA00002923"/>
    </source>
</evidence>
<evidence type="ECO:0000256" key="13">
    <source>
        <dbReference type="SAM" id="MobiDB-lite"/>
    </source>
</evidence>
<evidence type="ECO:0000256" key="6">
    <source>
        <dbReference type="ARBA" id="ARBA00022556"/>
    </source>
</evidence>
<evidence type="ECO:0000256" key="1">
    <source>
        <dbReference type="ARBA" id="ARBA00001947"/>
    </source>
</evidence>
<evidence type="ECO:0000256" key="11">
    <source>
        <dbReference type="ARBA" id="ARBA00024535"/>
    </source>
</evidence>
<dbReference type="GO" id="GO:0046872">
    <property type="term" value="F:metal ion binding"/>
    <property type="evidence" value="ECO:0007669"/>
    <property type="project" value="UniProtKB-KW"/>
</dbReference>
<keyword evidence="10 12" id="KW-0443">Lipid metabolism</keyword>
<evidence type="ECO:0000256" key="3">
    <source>
        <dbReference type="ARBA" id="ARBA00005002"/>
    </source>
</evidence>
<evidence type="ECO:0000256" key="12">
    <source>
        <dbReference type="HAMAP-Rule" id="MF_00388"/>
    </source>
</evidence>
<comment type="caution">
    <text evidence="14">The sequence shown here is derived from an EMBL/GenBank/DDBJ whole genome shotgun (WGS) entry which is preliminary data.</text>
</comment>
<dbReference type="EMBL" id="RSCK01000020">
    <property type="protein sequence ID" value="RUT11888.1"/>
    <property type="molecule type" value="Genomic_DNA"/>
</dbReference>
<gene>
    <name evidence="12 14" type="primary">lpxC</name>
    <name evidence="14" type="ORF">DSM107010_28940</name>
</gene>
<dbReference type="EC" id="3.5.1.108" evidence="4 12"/>
<dbReference type="HAMAP" id="MF_00388">
    <property type="entry name" value="LpxC"/>
    <property type="match status" value="1"/>
</dbReference>
<dbReference type="PANTHER" id="PTHR33694:SF1">
    <property type="entry name" value="UDP-3-O-ACYL-N-ACETYLGLUCOSAMINE DEACETYLASE 1, MITOCHONDRIAL-RELATED"/>
    <property type="match status" value="1"/>
</dbReference>
<comment type="similarity">
    <text evidence="12">Belongs to the LpxC family.</text>
</comment>
<keyword evidence="5 12" id="KW-0444">Lipid biosynthesis</keyword>
<proteinExistence type="inferred from homology"/>
<dbReference type="RefSeq" id="WP_106168596.1">
    <property type="nucleotide sequence ID" value="NZ_JAVKZF010000002.1"/>
</dbReference>
<organism evidence="14 15">
    <name type="scientific">Chroococcidiopsis cubana SAG 39.79</name>
    <dbReference type="NCBI Taxonomy" id="388085"/>
    <lineage>
        <taxon>Bacteria</taxon>
        <taxon>Bacillati</taxon>
        <taxon>Cyanobacteriota</taxon>
        <taxon>Cyanophyceae</taxon>
        <taxon>Chroococcidiopsidales</taxon>
        <taxon>Chroococcidiopsidaceae</taxon>
        <taxon>Chroococcidiopsis</taxon>
    </lineage>
</organism>
<evidence type="ECO:0000256" key="4">
    <source>
        <dbReference type="ARBA" id="ARBA00012745"/>
    </source>
</evidence>
<accession>A0AB37UKI2</accession>
<dbReference type="AlphaFoldDB" id="A0AB37UKI2"/>
<reference evidence="14 15" key="1">
    <citation type="journal article" date="2019" name="Genome Biol. Evol.">
        <title>Day and night: Metabolic profiles and evolutionary relationships of six axenic non-marine cyanobacteria.</title>
        <authorList>
            <person name="Will S.E."/>
            <person name="Henke P."/>
            <person name="Boedeker C."/>
            <person name="Huang S."/>
            <person name="Brinkmann H."/>
            <person name="Rohde M."/>
            <person name="Jarek M."/>
            <person name="Friedl T."/>
            <person name="Seufert S."/>
            <person name="Schumacher M."/>
            <person name="Overmann J."/>
            <person name="Neumann-Schaal M."/>
            <person name="Petersen J."/>
        </authorList>
    </citation>
    <scope>NUCLEOTIDE SEQUENCE [LARGE SCALE GENOMIC DNA]</scope>
    <source>
        <strain evidence="14 15">SAG 39.79</strain>
    </source>
</reference>
<feature type="binding site" evidence="12">
    <location>
        <position position="108"/>
    </location>
    <ligand>
        <name>Zn(2+)</name>
        <dbReference type="ChEBI" id="CHEBI:29105"/>
    </ligand>
</feature>
<feature type="binding site" evidence="12">
    <location>
        <position position="264"/>
    </location>
    <ligand>
        <name>Zn(2+)</name>
        <dbReference type="ChEBI" id="CHEBI:29105"/>
    </ligand>
</feature>
<evidence type="ECO:0000313" key="15">
    <source>
        <dbReference type="Proteomes" id="UP000282574"/>
    </source>
</evidence>
<evidence type="ECO:0000256" key="5">
    <source>
        <dbReference type="ARBA" id="ARBA00022516"/>
    </source>
</evidence>
<dbReference type="Proteomes" id="UP000282574">
    <property type="component" value="Unassembled WGS sequence"/>
</dbReference>
<comment type="pathway">
    <text evidence="3 12">Glycolipid biosynthesis; lipid IV(A) biosynthesis; lipid IV(A) from (3R)-3-hydroxytetradecanoyl-[acyl-carrier-protein] and UDP-N-acetyl-alpha-D-glucosamine: step 2/6.</text>
</comment>
<evidence type="ECO:0000313" key="14">
    <source>
        <dbReference type="EMBL" id="RUT11888.1"/>
    </source>
</evidence>
<dbReference type="InterPro" id="IPR011334">
    <property type="entry name" value="UDP-acyl_GlcNac_deAcase_C"/>
</dbReference>
<feature type="active site" description="Proton donor" evidence="12">
    <location>
        <position position="291"/>
    </location>
</feature>
<dbReference type="GO" id="GO:0103117">
    <property type="term" value="F:UDP-3-O-acyl-N-acetylglucosamine deacetylase activity"/>
    <property type="evidence" value="ECO:0007669"/>
    <property type="project" value="UniProtKB-UniRule"/>
</dbReference>
<name>A0AB37UKI2_9CYAN</name>
<comment type="catalytic activity">
    <reaction evidence="11 12">
        <text>a UDP-3-O-[(3R)-3-hydroxyacyl]-N-acetyl-alpha-D-glucosamine + H2O = a UDP-3-O-[(3R)-3-hydroxyacyl]-alpha-D-glucosamine + acetate</text>
        <dbReference type="Rhea" id="RHEA:67816"/>
        <dbReference type="ChEBI" id="CHEBI:15377"/>
        <dbReference type="ChEBI" id="CHEBI:30089"/>
        <dbReference type="ChEBI" id="CHEBI:137740"/>
        <dbReference type="ChEBI" id="CHEBI:173225"/>
        <dbReference type="EC" id="3.5.1.108"/>
    </reaction>
</comment>
<keyword evidence="15" id="KW-1185">Reference proteome</keyword>
<dbReference type="GO" id="GO:0016020">
    <property type="term" value="C:membrane"/>
    <property type="evidence" value="ECO:0007669"/>
    <property type="project" value="GOC"/>
</dbReference>
<feature type="binding site" evidence="12">
    <location>
        <position position="268"/>
    </location>
    <ligand>
        <name>Zn(2+)</name>
        <dbReference type="ChEBI" id="CHEBI:29105"/>
    </ligand>
</feature>
<evidence type="ECO:0000256" key="10">
    <source>
        <dbReference type="ARBA" id="ARBA00023098"/>
    </source>
</evidence>
<keyword evidence="9 12" id="KW-0862">Zinc</keyword>
<dbReference type="InterPro" id="IPR020568">
    <property type="entry name" value="Ribosomal_Su5_D2-typ_SF"/>
</dbReference>
<keyword evidence="6 12" id="KW-0441">Lipid A biosynthesis</keyword>
<dbReference type="InterPro" id="IPR004463">
    <property type="entry name" value="UDP-acyl_GlcNac_deAcase"/>
</dbReference>
<dbReference type="GO" id="GO:0009245">
    <property type="term" value="P:lipid A biosynthetic process"/>
    <property type="evidence" value="ECO:0007669"/>
    <property type="project" value="UniProtKB-UniRule"/>
</dbReference>
<dbReference type="NCBIfam" id="TIGR00325">
    <property type="entry name" value="lpxC"/>
    <property type="match status" value="1"/>
</dbReference>
<dbReference type="PANTHER" id="PTHR33694">
    <property type="entry name" value="UDP-3-O-ACYL-N-ACETYLGLUCOSAMINE DEACETYLASE 1, MITOCHONDRIAL-RELATED"/>
    <property type="match status" value="1"/>
</dbReference>
<dbReference type="Gene3D" id="3.30.1700.10">
    <property type="entry name" value="lpxc deacetylase, domain 2"/>
    <property type="match status" value="1"/>
</dbReference>
<dbReference type="Pfam" id="PF03331">
    <property type="entry name" value="LpxC"/>
    <property type="match status" value="1"/>
</dbReference>
<dbReference type="InterPro" id="IPR015870">
    <property type="entry name" value="UDP-acyl_N-AcGlcN_deAcase_N"/>
</dbReference>
<evidence type="ECO:0000256" key="8">
    <source>
        <dbReference type="ARBA" id="ARBA00022801"/>
    </source>
</evidence>
<keyword evidence="8 12" id="KW-0378">Hydrolase</keyword>
<sequence length="307" mass="33405">MDRRQEIGGQGDKGDKREINSEFRIPNSEFSSQQYTLAGTISQSGVGLHSGETSQVRILPAAAGEGRYFVRVDLPTQPIIPARVEAVSQTVLSTQLETGTASVRTVEHLLAALAGSGVDNARIEIDAAEVPLLDGSARVWAEEIAKVGRSPLPAPTIVPQLLEPVWVREGDTFVAALPAPETRFTYGIDFETEAIGNQWHSWTYNTSTFAAEIAPARTFGLATQIEFLRSQGLIKGGSLENAIVCTPQSWLNPPLRFANEPARHKILDLVGDLCLLGTFPNAHFLAYKASHKLHVQLAQLLEQKMKS</sequence>
<evidence type="ECO:0000256" key="9">
    <source>
        <dbReference type="ARBA" id="ARBA00022833"/>
    </source>
</evidence>
<dbReference type="Gene3D" id="3.30.230.20">
    <property type="entry name" value="lpxc deacetylase, domain 1"/>
    <property type="match status" value="1"/>
</dbReference>
<comment type="function">
    <text evidence="2 12">Catalyzes the hydrolysis of UDP-3-O-myristoyl-N-acetylglucosamine to form UDP-3-O-myristoylglucosamine and acetate, the committed step in lipid A biosynthesis.</text>
</comment>
<keyword evidence="7 12" id="KW-0479">Metal-binding</keyword>
<feature type="region of interest" description="Disordered" evidence="13">
    <location>
        <begin position="1"/>
        <end position="20"/>
    </location>
</feature>
<evidence type="ECO:0000256" key="7">
    <source>
        <dbReference type="ARBA" id="ARBA00022723"/>
    </source>
</evidence>
<dbReference type="SUPFAM" id="SSF54211">
    <property type="entry name" value="Ribosomal protein S5 domain 2-like"/>
    <property type="match status" value="2"/>
</dbReference>